<dbReference type="Proteomes" id="UP000092600">
    <property type="component" value="Unassembled WGS sequence"/>
</dbReference>
<name>A0A199VYE6_ANACO</name>
<dbReference type="EMBL" id="LSRQ01000527">
    <property type="protein sequence ID" value="OAY82262.1"/>
    <property type="molecule type" value="Genomic_DNA"/>
</dbReference>
<evidence type="ECO:0000313" key="3">
    <source>
        <dbReference type="Proteomes" id="UP000092600"/>
    </source>
</evidence>
<sequence length="147" mass="16745">MTRLFSFKSATIAVCFFNLAVAAALLIRGLFFGVAVPRRLAPSYHHHHLDPAQLKYVLESEALRRAMEPLELIRRIKEIEQEAYTESGAETQQAQKLTAAVDLSKRLKDLRVTNDANSQKALEEWRKRKIERARRRGIGKDATVSQT</sequence>
<evidence type="ECO:0000256" key="1">
    <source>
        <dbReference type="SAM" id="Phobius"/>
    </source>
</evidence>
<dbReference type="AlphaFoldDB" id="A0A199VYE6"/>
<dbReference type="PANTHER" id="PTHR33344:SF7">
    <property type="entry name" value="TRANSMEMBRANE PROTEIN"/>
    <property type="match status" value="1"/>
</dbReference>
<dbReference type="PANTHER" id="PTHR33344">
    <property type="entry name" value="OS02G0761600 PROTEIN"/>
    <property type="match status" value="1"/>
</dbReference>
<keyword evidence="1" id="KW-0472">Membrane</keyword>
<gene>
    <name evidence="2" type="ORF">ACMD2_16170</name>
</gene>
<accession>A0A199VYE6</accession>
<keyword evidence="1" id="KW-0812">Transmembrane</keyword>
<feature type="transmembrane region" description="Helical" evidence="1">
    <location>
        <begin position="12"/>
        <end position="36"/>
    </location>
</feature>
<protein>
    <submittedName>
        <fullName evidence="2">Uncharacterized protein</fullName>
    </submittedName>
</protein>
<evidence type="ECO:0000313" key="2">
    <source>
        <dbReference type="EMBL" id="OAY82262.1"/>
    </source>
</evidence>
<organism evidence="2 3">
    <name type="scientific">Ananas comosus</name>
    <name type="common">Pineapple</name>
    <name type="synonym">Ananas ananas</name>
    <dbReference type="NCBI Taxonomy" id="4615"/>
    <lineage>
        <taxon>Eukaryota</taxon>
        <taxon>Viridiplantae</taxon>
        <taxon>Streptophyta</taxon>
        <taxon>Embryophyta</taxon>
        <taxon>Tracheophyta</taxon>
        <taxon>Spermatophyta</taxon>
        <taxon>Magnoliopsida</taxon>
        <taxon>Liliopsida</taxon>
        <taxon>Poales</taxon>
        <taxon>Bromeliaceae</taxon>
        <taxon>Bromelioideae</taxon>
        <taxon>Ananas</taxon>
    </lineage>
</organism>
<keyword evidence="1" id="KW-1133">Transmembrane helix</keyword>
<dbReference type="STRING" id="4615.A0A199VYE6"/>
<proteinExistence type="predicted"/>
<comment type="caution">
    <text evidence="2">The sequence shown here is derived from an EMBL/GenBank/DDBJ whole genome shotgun (WGS) entry which is preliminary data.</text>
</comment>
<reference evidence="2 3" key="1">
    <citation type="journal article" date="2016" name="DNA Res.">
        <title>The draft genome of MD-2 pineapple using hybrid error correction of long reads.</title>
        <authorList>
            <person name="Redwan R.M."/>
            <person name="Saidin A."/>
            <person name="Kumar S.V."/>
        </authorList>
    </citation>
    <scope>NUCLEOTIDE SEQUENCE [LARGE SCALE GENOMIC DNA]</scope>
    <source>
        <strain evidence="3">cv. MD2</strain>
        <tissue evidence="2">Leaf</tissue>
    </source>
</reference>